<gene>
    <name evidence="1" type="ordered locus">Runsl_2634</name>
</gene>
<dbReference type="Proteomes" id="UP000000493">
    <property type="component" value="Chromosome"/>
</dbReference>
<name>A0A7U4E6B7_RUNSL</name>
<dbReference type="EMBL" id="CP002859">
    <property type="protein sequence ID" value="AEI49034.1"/>
    <property type="molecule type" value="Genomic_DNA"/>
</dbReference>
<dbReference type="KEGG" id="rsi:Runsl_2634"/>
<reference evidence="2" key="1">
    <citation type="submission" date="2011-06" db="EMBL/GenBank/DDBJ databases">
        <title>The complete genome of chromosome of Runella slithyformis DSM 19594.</title>
        <authorList>
            <consortium name="US DOE Joint Genome Institute (JGI-PGF)"/>
            <person name="Lucas S."/>
            <person name="Han J."/>
            <person name="Lapidus A."/>
            <person name="Bruce D."/>
            <person name="Goodwin L."/>
            <person name="Pitluck S."/>
            <person name="Peters L."/>
            <person name="Kyrpides N."/>
            <person name="Mavromatis K."/>
            <person name="Ivanova N."/>
            <person name="Ovchinnikova G."/>
            <person name="Zhang X."/>
            <person name="Misra M."/>
            <person name="Detter J.C."/>
            <person name="Tapia R."/>
            <person name="Han C."/>
            <person name="Land M."/>
            <person name="Hauser L."/>
            <person name="Markowitz V."/>
            <person name="Cheng J.-F."/>
            <person name="Hugenholtz P."/>
            <person name="Woyke T."/>
            <person name="Wu D."/>
            <person name="Tindall B."/>
            <person name="Faehrich R."/>
            <person name="Brambilla E."/>
            <person name="Klenk H.-P."/>
            <person name="Eisen J.A."/>
        </authorList>
    </citation>
    <scope>NUCLEOTIDE SEQUENCE [LARGE SCALE GENOMIC DNA]</scope>
    <source>
        <strain evidence="2">ATCC 29530 / DSM 19594 / LMG 11500 / NCIMB 11436 / LSU 4</strain>
    </source>
</reference>
<proteinExistence type="predicted"/>
<organism evidence="1 2">
    <name type="scientific">Runella slithyformis (strain ATCC 29530 / DSM 19594 / LMG 11500 / NCIMB 11436 / LSU 4)</name>
    <dbReference type="NCBI Taxonomy" id="761193"/>
    <lineage>
        <taxon>Bacteria</taxon>
        <taxon>Pseudomonadati</taxon>
        <taxon>Bacteroidota</taxon>
        <taxon>Cytophagia</taxon>
        <taxon>Cytophagales</taxon>
        <taxon>Spirosomataceae</taxon>
        <taxon>Runella</taxon>
    </lineage>
</organism>
<sequence>MNGGAQPSPTLARRIVQKPGYIQYRFSFPLLFWKACRNAGILCVFGSVMTAAFAQTPPNTKEYTVTINDTTEYTLQLAFDEGGQPLYYFSNLFTPVCLTGECKPVYINFYWDLLGNYTRFDFPKGAVLTRMDHKPFKSEDYEKLQDILANTHSLLKDVSMEDLVGKGTENLADSVDAKAGATLKTVKNEVIDGAVYTCYTLWHIAHGKVVTEMQRMTESFKTDALLHRFLSADNHHYQYWAMERVMDAEGIVRTDFQSDMQQVIRGKNIFAARFALQKVNASFFADSDRQQWLWETYRSAGYPLQLVMLKKMATLPLKSHLTEQAAQQVATVNREQATLLLKALAAQSTLSAQTLMILADQLSNENCAAEVYRLLEVCRPANRTIRQKMTHYKQTFHPIEK</sequence>
<protein>
    <submittedName>
        <fullName evidence="1">Uncharacterized protein</fullName>
    </submittedName>
</protein>
<dbReference type="AlphaFoldDB" id="A0A7U4E6B7"/>
<keyword evidence="2" id="KW-1185">Reference proteome</keyword>
<evidence type="ECO:0000313" key="2">
    <source>
        <dbReference type="Proteomes" id="UP000000493"/>
    </source>
</evidence>
<evidence type="ECO:0000313" key="1">
    <source>
        <dbReference type="EMBL" id="AEI49034.1"/>
    </source>
</evidence>
<reference evidence="1 2" key="2">
    <citation type="journal article" date="2012" name="Stand. Genomic Sci.">
        <title>Complete genome sequence of the aquatic bacterium Runella slithyformis type strain (LSU 4(T)).</title>
        <authorList>
            <person name="Copeland A."/>
            <person name="Zhang X."/>
            <person name="Misra M."/>
            <person name="Lapidus A."/>
            <person name="Nolan M."/>
            <person name="Lucas S."/>
            <person name="Deshpande S."/>
            <person name="Cheng J.F."/>
            <person name="Tapia R."/>
            <person name="Goodwin L.A."/>
            <person name="Pitluck S."/>
            <person name="Liolios K."/>
            <person name="Pagani I."/>
            <person name="Ivanova N."/>
            <person name="Mikhailova N."/>
            <person name="Pati A."/>
            <person name="Chen A."/>
            <person name="Palaniappan K."/>
            <person name="Land M."/>
            <person name="Hauser L."/>
            <person name="Pan C."/>
            <person name="Jeffries C.D."/>
            <person name="Detter J.C."/>
            <person name="Brambilla E.M."/>
            <person name="Rohde M."/>
            <person name="Djao O.D."/>
            <person name="Goker M."/>
            <person name="Sikorski J."/>
            <person name="Tindall B.J."/>
            <person name="Woyke T."/>
            <person name="Bristow J."/>
            <person name="Eisen J.A."/>
            <person name="Markowitz V."/>
            <person name="Hugenholtz P."/>
            <person name="Kyrpides N.C."/>
            <person name="Klenk H.P."/>
            <person name="Mavromatis K."/>
        </authorList>
    </citation>
    <scope>NUCLEOTIDE SEQUENCE [LARGE SCALE GENOMIC DNA]</scope>
    <source>
        <strain evidence="2">ATCC 29530 / DSM 19594 / LMG 11500 / NCIMB 11436 / LSU 4</strain>
    </source>
</reference>
<accession>A0A7U4E6B7</accession>